<dbReference type="GO" id="GO:0000978">
    <property type="term" value="F:RNA polymerase II cis-regulatory region sequence-specific DNA binding"/>
    <property type="evidence" value="ECO:0007669"/>
    <property type="project" value="TreeGrafter"/>
</dbReference>
<dbReference type="Pfam" id="PF12251">
    <property type="entry name" value="SNAPC3"/>
    <property type="match status" value="1"/>
</dbReference>
<keyword evidence="4" id="KW-0238">DNA-binding</keyword>
<protein>
    <recommendedName>
        <fullName evidence="9">snRNA-activating protein complex subunit</fullName>
    </recommendedName>
</protein>
<keyword evidence="8" id="KW-1185">Reference proteome</keyword>
<dbReference type="AlphaFoldDB" id="A0AAV7GZQ0"/>
<dbReference type="GO" id="GO:0001006">
    <property type="term" value="F:RNA polymerase III type 3 promoter sequence-specific DNA binding"/>
    <property type="evidence" value="ECO:0007669"/>
    <property type="project" value="TreeGrafter"/>
</dbReference>
<dbReference type="GO" id="GO:0042795">
    <property type="term" value="P:snRNA transcription by RNA polymerase II"/>
    <property type="evidence" value="ECO:0007669"/>
    <property type="project" value="TreeGrafter"/>
</dbReference>
<keyword evidence="6" id="KW-0539">Nucleus</keyword>
<sequence length="566" mass="65344">MEETIEYCFQYNGRHLSVACGGPIYVSNYVGSMTSVPDFKASLLQEIRDLEAVLLLADDFIEDLSVDDLKVFTEEELVEMALKEEFDEFEHASGNDESLQILELANSTDDQVINFNKEIVITRVSENGSSTLESSSSLNDSSMWMCSTDVSEKKVQQKRSKKRGRHFDRNTRAAELESCYFAKVKQLAKIKQRQDEDKLAARLHSFSGNSKSMEGAIITLDKIEKMQSLRSMTSSVKVKALTSNVHVPVYYPEVILCVEIYHQSTSKKVQEFLVLGSQNLTELRDNIYCLTDKLMQSAEKCDASGYFLIEETFCNDLRSPSATDYSKPICDWLENRRNEASEKWEFIMSGELKKKQKELLGNLDISNLPNFKAVDMHKIRFCDLRFRLGAGYLYCHQGNCKHIIVFRDMRLIHPDDSHNKEDYPLLTFQIKPRQRKCSVCQIYLATKMTVDDKWAPEDPCYFCIKCYFLLHYKEDNTLLYPHTYYKSWFCSNILIHTICLFLLRICLGRNYYVRSLDRPKVNQDTPYHPVHYGIQQNGDVMPVDSPPDDLCGEKILPSIINDKLEP</sequence>
<organism evidence="7 8">
    <name type="scientific">Dendrobium chrysotoxum</name>
    <name type="common">Orchid</name>
    <dbReference type="NCBI Taxonomy" id="161865"/>
    <lineage>
        <taxon>Eukaryota</taxon>
        <taxon>Viridiplantae</taxon>
        <taxon>Streptophyta</taxon>
        <taxon>Embryophyta</taxon>
        <taxon>Tracheophyta</taxon>
        <taxon>Spermatophyta</taxon>
        <taxon>Magnoliopsida</taxon>
        <taxon>Liliopsida</taxon>
        <taxon>Asparagales</taxon>
        <taxon>Orchidaceae</taxon>
        <taxon>Epidendroideae</taxon>
        <taxon>Malaxideae</taxon>
        <taxon>Dendrobiinae</taxon>
        <taxon>Dendrobium</taxon>
    </lineage>
</organism>
<evidence type="ECO:0000256" key="4">
    <source>
        <dbReference type="ARBA" id="ARBA00023125"/>
    </source>
</evidence>
<dbReference type="GO" id="GO:0001046">
    <property type="term" value="F:core promoter sequence-specific DNA binding"/>
    <property type="evidence" value="ECO:0007669"/>
    <property type="project" value="TreeGrafter"/>
</dbReference>
<evidence type="ECO:0000256" key="2">
    <source>
        <dbReference type="ARBA" id="ARBA00010410"/>
    </source>
</evidence>
<evidence type="ECO:0000256" key="6">
    <source>
        <dbReference type="ARBA" id="ARBA00023242"/>
    </source>
</evidence>
<evidence type="ECO:0000256" key="3">
    <source>
        <dbReference type="ARBA" id="ARBA00023015"/>
    </source>
</evidence>
<accession>A0AAV7GZQ0</accession>
<dbReference type="GO" id="GO:0003681">
    <property type="term" value="F:bent DNA binding"/>
    <property type="evidence" value="ECO:0007669"/>
    <property type="project" value="TreeGrafter"/>
</dbReference>
<evidence type="ECO:0000313" key="8">
    <source>
        <dbReference type="Proteomes" id="UP000775213"/>
    </source>
</evidence>
<dbReference type="GO" id="GO:0005634">
    <property type="term" value="C:nucleus"/>
    <property type="evidence" value="ECO:0007669"/>
    <property type="project" value="UniProtKB-SubCell"/>
</dbReference>
<proteinExistence type="inferred from homology"/>
<comment type="similarity">
    <text evidence="2">Belongs to the SNAPC3/SRD2 family.</text>
</comment>
<name>A0AAV7GZQ0_DENCH</name>
<comment type="subcellular location">
    <subcellularLocation>
        <location evidence="1">Nucleus</location>
    </subcellularLocation>
</comment>
<gene>
    <name evidence="7" type="ORF">IEQ34_008678</name>
</gene>
<keyword evidence="3" id="KW-0805">Transcription regulation</keyword>
<dbReference type="GO" id="GO:0019185">
    <property type="term" value="C:snRNA-activating protein complex"/>
    <property type="evidence" value="ECO:0007669"/>
    <property type="project" value="TreeGrafter"/>
</dbReference>
<reference evidence="7 8" key="1">
    <citation type="journal article" date="2021" name="Hortic Res">
        <title>Chromosome-scale assembly of the Dendrobium chrysotoxum genome enhances the understanding of orchid evolution.</title>
        <authorList>
            <person name="Zhang Y."/>
            <person name="Zhang G.Q."/>
            <person name="Zhang D."/>
            <person name="Liu X.D."/>
            <person name="Xu X.Y."/>
            <person name="Sun W.H."/>
            <person name="Yu X."/>
            <person name="Zhu X."/>
            <person name="Wang Z.W."/>
            <person name="Zhao X."/>
            <person name="Zhong W.Y."/>
            <person name="Chen H."/>
            <person name="Yin W.L."/>
            <person name="Huang T."/>
            <person name="Niu S.C."/>
            <person name="Liu Z.J."/>
        </authorList>
    </citation>
    <scope>NUCLEOTIDE SEQUENCE [LARGE SCALE GENOMIC DNA]</scope>
    <source>
        <strain evidence="7">Lindl</strain>
    </source>
</reference>
<evidence type="ECO:0008006" key="9">
    <source>
        <dbReference type="Google" id="ProtNLM"/>
    </source>
</evidence>
<keyword evidence="5" id="KW-0804">Transcription</keyword>
<dbReference type="GO" id="GO:0042796">
    <property type="term" value="P:snRNA transcription by RNA polymerase III"/>
    <property type="evidence" value="ECO:0007669"/>
    <property type="project" value="TreeGrafter"/>
</dbReference>
<dbReference type="PANTHER" id="PTHR13421:SF16">
    <property type="entry name" value="SNRNA-ACTIVATING PROTEIN COMPLEX SUBUNIT 3"/>
    <property type="match status" value="1"/>
</dbReference>
<dbReference type="Proteomes" id="UP000775213">
    <property type="component" value="Unassembled WGS sequence"/>
</dbReference>
<evidence type="ECO:0000256" key="5">
    <source>
        <dbReference type="ARBA" id="ARBA00023163"/>
    </source>
</evidence>
<comment type="caution">
    <text evidence="7">The sequence shown here is derived from an EMBL/GenBank/DDBJ whole genome shotgun (WGS) entry which is preliminary data.</text>
</comment>
<dbReference type="InterPro" id="IPR022042">
    <property type="entry name" value="snRNA-activating_su3"/>
</dbReference>
<evidence type="ECO:0000256" key="1">
    <source>
        <dbReference type="ARBA" id="ARBA00004123"/>
    </source>
</evidence>
<dbReference type="EMBL" id="JAGFBR010000009">
    <property type="protein sequence ID" value="KAH0461103.1"/>
    <property type="molecule type" value="Genomic_DNA"/>
</dbReference>
<dbReference type="PANTHER" id="PTHR13421">
    <property type="entry name" value="SNRNA-ACTIVATING PROTEIN COMPLEX SUBUNIT 3"/>
    <property type="match status" value="1"/>
</dbReference>
<evidence type="ECO:0000313" key="7">
    <source>
        <dbReference type="EMBL" id="KAH0461103.1"/>
    </source>
</evidence>